<accession>A0A438IXH8</accession>
<evidence type="ECO:0000313" key="2">
    <source>
        <dbReference type="Proteomes" id="UP000288805"/>
    </source>
</evidence>
<gene>
    <name evidence="1" type="ORF">CK203_031249</name>
</gene>
<dbReference type="AlphaFoldDB" id="A0A438IXH8"/>
<reference evidence="1 2" key="1">
    <citation type="journal article" date="2018" name="PLoS Genet.">
        <title>Population sequencing reveals clonal diversity and ancestral inbreeding in the grapevine cultivar Chardonnay.</title>
        <authorList>
            <person name="Roach M.J."/>
            <person name="Johnson D.L."/>
            <person name="Bohlmann J."/>
            <person name="van Vuuren H.J."/>
            <person name="Jones S.J."/>
            <person name="Pretorius I.S."/>
            <person name="Schmidt S.A."/>
            <person name="Borneman A.R."/>
        </authorList>
    </citation>
    <scope>NUCLEOTIDE SEQUENCE [LARGE SCALE GENOMIC DNA]</scope>
    <source>
        <strain evidence="2">cv. Chardonnay</strain>
        <tissue evidence="1">Leaf</tissue>
    </source>
</reference>
<dbReference type="EMBL" id="QGNW01000076">
    <property type="protein sequence ID" value="RVX01412.1"/>
    <property type="molecule type" value="Genomic_DNA"/>
</dbReference>
<dbReference type="Proteomes" id="UP000288805">
    <property type="component" value="Unassembled WGS sequence"/>
</dbReference>
<comment type="caution">
    <text evidence="1">The sequence shown here is derived from an EMBL/GenBank/DDBJ whole genome shotgun (WGS) entry which is preliminary data.</text>
</comment>
<evidence type="ECO:0000313" key="1">
    <source>
        <dbReference type="EMBL" id="RVX01412.1"/>
    </source>
</evidence>
<organism evidence="1 2">
    <name type="scientific">Vitis vinifera</name>
    <name type="common">Grape</name>
    <dbReference type="NCBI Taxonomy" id="29760"/>
    <lineage>
        <taxon>Eukaryota</taxon>
        <taxon>Viridiplantae</taxon>
        <taxon>Streptophyta</taxon>
        <taxon>Embryophyta</taxon>
        <taxon>Tracheophyta</taxon>
        <taxon>Spermatophyta</taxon>
        <taxon>Magnoliopsida</taxon>
        <taxon>eudicotyledons</taxon>
        <taxon>Gunneridae</taxon>
        <taxon>Pentapetalae</taxon>
        <taxon>rosids</taxon>
        <taxon>Vitales</taxon>
        <taxon>Vitaceae</taxon>
        <taxon>Viteae</taxon>
        <taxon>Vitis</taxon>
    </lineage>
</organism>
<sequence>MVGGLEGEEWKFIQKYLKKRSKRVGAQISGSTKDHFAGENEVCEISQTHKKGCEITSQQKTDLAALRSGFQLAVLVFLRVTYIEKLQEEFLSTVQNGCEIISQQKGDFATLCKTLPSAWSDWLPMAITPSFQLRIVHRLKHWILNFLRFEMDGISRFLWTDSSPGDVKGKKPFGRKRSVDYRPRAPRPTYDQTYMPQTLALLYYATQGTERPPVSYSATGQPCMSLSQALRKLTEAELLTALTPRPPLQPIPPQFRMDLHYAYHQGPGHETDRCTALKHAI</sequence>
<protein>
    <submittedName>
        <fullName evidence="1">Uncharacterized protein</fullName>
    </submittedName>
</protein>
<proteinExistence type="predicted"/>
<name>A0A438IXH8_VITVI</name>